<comment type="caution">
    <text evidence="1">The sequence shown here is derived from an EMBL/GenBank/DDBJ whole genome shotgun (WGS) entry which is preliminary data.</text>
</comment>
<sequence length="264" mass="30726">MFSIILHPITAVKSVASAALTKVNATKTAVTELYEKMTELTHQYDWLNEEIEEDDSQESQINEHVTPYEEDEKLTTFEFQQVDIVEKADEGLVELAEENKEVLLKGVEGTLEKFRLWEEKQVIKEENQKQEAEMDALFADIEEACAPYEAENQLWDLYDRCYQQAEMEMLFEEVEEACAPYVAADFDEDLMERCKQEVALEMLYEEFEEADVLYEIGDELMERCKGEVALEMMNEQFEDARSLYAAEAESMVEYEEADASYVVY</sequence>
<organism evidence="1 2">
    <name type="scientific">Saitoella complicata (strain BCRC 22490 / CBS 7301 / JCM 7358 / NBRC 10748 / NRRL Y-17804)</name>
    <dbReference type="NCBI Taxonomy" id="698492"/>
    <lineage>
        <taxon>Eukaryota</taxon>
        <taxon>Fungi</taxon>
        <taxon>Dikarya</taxon>
        <taxon>Ascomycota</taxon>
        <taxon>Taphrinomycotina</taxon>
        <taxon>Taphrinomycotina incertae sedis</taxon>
        <taxon>Saitoella</taxon>
    </lineage>
</organism>
<dbReference type="AlphaFoldDB" id="A0A0E9NBZ7"/>
<name>A0A0E9NBZ7_SAICN</name>
<reference evidence="1 2" key="3">
    <citation type="journal article" date="2015" name="Genome Announc.">
        <title>Draft Genome Sequence of the Archiascomycetous Yeast Saitoella complicata.</title>
        <authorList>
            <person name="Yamauchi K."/>
            <person name="Kondo S."/>
            <person name="Hamamoto M."/>
            <person name="Takahashi Y."/>
            <person name="Ogura Y."/>
            <person name="Hayashi T."/>
            <person name="Nishida H."/>
        </authorList>
    </citation>
    <scope>NUCLEOTIDE SEQUENCE [LARGE SCALE GENOMIC DNA]</scope>
    <source>
        <strain evidence="1 2">NRRL Y-17804</strain>
    </source>
</reference>
<reference evidence="1 2" key="1">
    <citation type="journal article" date="2011" name="J. Gen. Appl. Microbiol.">
        <title>Draft genome sequencing of the enigmatic yeast Saitoella complicata.</title>
        <authorList>
            <person name="Nishida H."/>
            <person name="Hamamoto M."/>
            <person name="Sugiyama J."/>
        </authorList>
    </citation>
    <scope>NUCLEOTIDE SEQUENCE [LARGE SCALE GENOMIC DNA]</scope>
    <source>
        <strain evidence="1 2">NRRL Y-17804</strain>
    </source>
</reference>
<dbReference type="EMBL" id="BACD03000006">
    <property type="protein sequence ID" value="GAO46915.1"/>
    <property type="molecule type" value="Genomic_DNA"/>
</dbReference>
<evidence type="ECO:0000313" key="2">
    <source>
        <dbReference type="Proteomes" id="UP000033140"/>
    </source>
</evidence>
<protein>
    <submittedName>
        <fullName evidence="1">Uncharacterized protein</fullName>
    </submittedName>
</protein>
<accession>A0A0E9NBZ7</accession>
<reference evidence="1 2" key="2">
    <citation type="journal article" date="2014" name="J. Gen. Appl. Microbiol.">
        <title>The early diverging ascomycetous budding yeast Saitoella complicata has three histone deacetylases belonging to the Clr6, Hos2, and Rpd3 lineages.</title>
        <authorList>
            <person name="Nishida H."/>
            <person name="Matsumoto T."/>
            <person name="Kondo S."/>
            <person name="Hamamoto M."/>
            <person name="Yoshikawa H."/>
        </authorList>
    </citation>
    <scope>NUCLEOTIDE SEQUENCE [LARGE SCALE GENOMIC DNA]</scope>
    <source>
        <strain evidence="1 2">NRRL Y-17804</strain>
    </source>
</reference>
<dbReference type="RefSeq" id="XP_019024990.1">
    <property type="nucleotide sequence ID" value="XM_019170244.1"/>
</dbReference>
<proteinExistence type="predicted"/>
<keyword evidence="2" id="KW-1185">Reference proteome</keyword>
<evidence type="ECO:0000313" key="1">
    <source>
        <dbReference type="EMBL" id="GAO46915.1"/>
    </source>
</evidence>
<gene>
    <name evidence="1" type="ORF">G7K_1133-t1</name>
</gene>
<dbReference type="Proteomes" id="UP000033140">
    <property type="component" value="Unassembled WGS sequence"/>
</dbReference>